<dbReference type="EMBL" id="AP027081">
    <property type="protein sequence ID" value="BDU76911.1"/>
    <property type="molecule type" value="Genomic_DNA"/>
</dbReference>
<evidence type="ECO:0000256" key="2">
    <source>
        <dbReference type="ARBA" id="ARBA00023277"/>
    </source>
</evidence>
<keyword evidence="1 3" id="KW-0413">Isomerase</keyword>
<dbReference type="Proteomes" id="UP001228113">
    <property type="component" value="Chromosome"/>
</dbReference>
<dbReference type="GO" id="GO:0005737">
    <property type="term" value="C:cytoplasm"/>
    <property type="evidence" value="ECO:0007669"/>
    <property type="project" value="InterPro"/>
</dbReference>
<dbReference type="PANTHER" id="PTHR36120:SF2">
    <property type="entry name" value="FUCOSE ISOMERASE"/>
    <property type="match status" value="1"/>
</dbReference>
<keyword evidence="4" id="KW-1185">Reference proteome</keyword>
<dbReference type="PANTHER" id="PTHR36120">
    <property type="entry name" value="FUCOSE ISOMERASE"/>
    <property type="match status" value="1"/>
</dbReference>
<evidence type="ECO:0000256" key="1">
    <source>
        <dbReference type="ARBA" id="ARBA00023235"/>
    </source>
</evidence>
<dbReference type="GO" id="GO:0016861">
    <property type="term" value="F:intramolecular oxidoreductase activity, interconverting aldoses and ketoses"/>
    <property type="evidence" value="ECO:0007669"/>
    <property type="project" value="InterPro"/>
</dbReference>
<gene>
    <name evidence="3" type="ORF">METESE_18690</name>
</gene>
<organism evidence="3 4">
    <name type="scientific">Mesoterricola sediminis</name>
    <dbReference type="NCBI Taxonomy" id="2927980"/>
    <lineage>
        <taxon>Bacteria</taxon>
        <taxon>Pseudomonadati</taxon>
        <taxon>Acidobacteriota</taxon>
        <taxon>Holophagae</taxon>
        <taxon>Holophagales</taxon>
        <taxon>Holophagaceae</taxon>
        <taxon>Mesoterricola</taxon>
    </lineage>
</organism>
<dbReference type="GO" id="GO:0005996">
    <property type="term" value="P:monosaccharide metabolic process"/>
    <property type="evidence" value="ECO:0007669"/>
    <property type="project" value="InterPro"/>
</dbReference>
<accession>A0AA48KCC8</accession>
<dbReference type="RefSeq" id="WP_316411570.1">
    <property type="nucleotide sequence ID" value="NZ_AP027081.1"/>
</dbReference>
<dbReference type="AlphaFoldDB" id="A0AA48KCC8"/>
<evidence type="ECO:0000313" key="4">
    <source>
        <dbReference type="Proteomes" id="UP001228113"/>
    </source>
</evidence>
<proteinExistence type="predicted"/>
<dbReference type="SUPFAM" id="SSF53743">
    <property type="entry name" value="FucI/AraA N-terminal and middle domains"/>
    <property type="match status" value="1"/>
</dbReference>
<reference evidence="3" key="1">
    <citation type="journal article" date="2023" name="Int. J. Syst. Evol. Microbiol.">
        <title>Mesoterricola silvestris gen. nov., sp. nov., Mesoterricola sediminis sp. nov., Geothrix oryzae sp. nov., Geothrix edaphica sp. nov., Geothrix rubra sp. nov., and Geothrix limicola sp. nov., six novel members of Acidobacteriota isolated from soils.</title>
        <authorList>
            <person name="Itoh H."/>
            <person name="Sugisawa Y."/>
            <person name="Mise K."/>
            <person name="Xu Z."/>
            <person name="Kuniyasu M."/>
            <person name="Ushijima N."/>
            <person name="Kawano K."/>
            <person name="Kobayashi E."/>
            <person name="Shiratori Y."/>
            <person name="Masuda Y."/>
            <person name="Senoo K."/>
        </authorList>
    </citation>
    <scope>NUCLEOTIDE SEQUENCE</scope>
    <source>
        <strain evidence="3">W786</strain>
    </source>
</reference>
<protein>
    <submittedName>
        <fullName evidence="3">Fucose isomerase</fullName>
    </submittedName>
</protein>
<dbReference type="KEGG" id="msea:METESE_18690"/>
<keyword evidence="2" id="KW-0119">Carbohydrate metabolism</keyword>
<name>A0AA48KCC8_9BACT</name>
<sequence>MFTILPLASRFHAPDLVEAACAALAAGLAAQGLPTRRVEDASDAQALFLVTGGTEHLALEAAAQRPDPVLLLAHPAQNSLPAALEVLARLHQIGRQGRLFLINGTGTAAADLARTAHHLAVRARMARLRLGLIGTPSDWLVASRPDPARVTETWGPAVIEVPLADLEAALRQADPVAAEALDQGFRQGATRILEPSAADLRTAAQVAAALRSLVAAQRLDACSVRCFDLVTGLATTGCLGLSDLMDAGIVAGCEGDLPAALTMLWVQALTGRLSFMANPQDLDPAAGTLWLAHCTIARKLVQTYALRSHFESALGVGIQGTWAPGPVTLVRIGGEDLRGLYVAEGEAVACGSAEDRCRTQVQVRLQGGLASLLARPLGNHHILVPGHWAAELREYHNLFIDSQPARA</sequence>
<evidence type="ECO:0000313" key="3">
    <source>
        <dbReference type="EMBL" id="BDU76911.1"/>
    </source>
</evidence>
<dbReference type="InterPro" id="IPR009015">
    <property type="entry name" value="Fucose_isomerase_N/cen_sf"/>
</dbReference>